<sequence length="67" mass="7465">MHVYQFSRNLANRSDVKPGWTVVPISLLVLLPGKQIKKGELNKMSTLTRYAGSRRSFLAGHSVSNHA</sequence>
<keyword evidence="2" id="KW-1185">Reference proteome</keyword>
<accession>D2BWX9</accession>
<dbReference type="AlphaFoldDB" id="D2BWX9"/>
<dbReference type="HOGENOM" id="CLU_2805552_0_0_6"/>
<dbReference type="Proteomes" id="UP000001446">
    <property type="component" value="Chromosome"/>
</dbReference>
<protein>
    <submittedName>
        <fullName evidence="1">Uncharacterized protein</fullName>
    </submittedName>
</protein>
<name>D2BWX9_DICZ5</name>
<gene>
    <name evidence="1" type="ordered locus">Dd586_1495</name>
</gene>
<dbReference type="KEGG" id="ddc:Dd586_1495"/>
<organism evidence="1 2">
    <name type="scientific">Dickeya zeae (strain Ech586)</name>
    <name type="common">Dickeya dadantii (strain Ech586)</name>
    <dbReference type="NCBI Taxonomy" id="590409"/>
    <lineage>
        <taxon>Bacteria</taxon>
        <taxon>Pseudomonadati</taxon>
        <taxon>Pseudomonadota</taxon>
        <taxon>Gammaproteobacteria</taxon>
        <taxon>Enterobacterales</taxon>
        <taxon>Pectobacteriaceae</taxon>
        <taxon>Dickeya</taxon>
        <taxon>Dickeya parazeae</taxon>
    </lineage>
</organism>
<evidence type="ECO:0000313" key="2">
    <source>
        <dbReference type="Proteomes" id="UP000001446"/>
    </source>
</evidence>
<reference evidence="1" key="1">
    <citation type="submission" date="2009-12" db="EMBL/GenBank/DDBJ databases">
        <title>Complete sequence of Dickeya dadantii Ech586.</title>
        <authorList>
            <consortium name="US DOE Joint Genome Institute"/>
            <person name="Lucas S."/>
            <person name="Copeland A."/>
            <person name="Lapidus A."/>
            <person name="Glavina del Rio T."/>
            <person name="Tice H."/>
            <person name="Bruce D."/>
            <person name="Goodwin L."/>
            <person name="Pitluck S."/>
            <person name="Munk A.C."/>
            <person name="Brettin T."/>
            <person name="Detter J.C."/>
            <person name="Han C."/>
            <person name="Tapia R."/>
            <person name="Larimer F."/>
            <person name="Land M."/>
            <person name="Hauser L."/>
            <person name="Kyrpides N."/>
            <person name="Mikhailova N."/>
            <person name="Balakrishnan V."/>
            <person name="Glasner J."/>
            <person name="Perna N.T."/>
        </authorList>
    </citation>
    <scope>NUCLEOTIDE SEQUENCE [LARGE SCALE GENOMIC DNA]</scope>
    <source>
        <strain evidence="1">Ech586</strain>
    </source>
</reference>
<dbReference type="EMBL" id="CP001836">
    <property type="protein sequence ID" value="ACZ76363.1"/>
    <property type="molecule type" value="Genomic_DNA"/>
</dbReference>
<proteinExistence type="predicted"/>
<evidence type="ECO:0000313" key="1">
    <source>
        <dbReference type="EMBL" id="ACZ76363.1"/>
    </source>
</evidence>